<dbReference type="EMBL" id="LAZR01000077">
    <property type="protein sequence ID" value="KKN94549.1"/>
    <property type="molecule type" value="Genomic_DNA"/>
</dbReference>
<dbReference type="InterPro" id="IPR036280">
    <property type="entry name" value="Multihaem_cyt_sf"/>
</dbReference>
<reference evidence="1" key="1">
    <citation type="journal article" date="2015" name="Nature">
        <title>Complex archaea that bridge the gap between prokaryotes and eukaryotes.</title>
        <authorList>
            <person name="Spang A."/>
            <person name="Saw J.H."/>
            <person name="Jorgensen S.L."/>
            <person name="Zaremba-Niedzwiedzka K."/>
            <person name="Martijn J."/>
            <person name="Lind A.E."/>
            <person name="van Eijk R."/>
            <person name="Schleper C."/>
            <person name="Guy L."/>
            <person name="Ettema T.J."/>
        </authorList>
    </citation>
    <scope>NUCLEOTIDE SEQUENCE</scope>
</reference>
<sequence length="203" mass="21080">MISLRGAITGGIIALAYAGGAVAQEAPDRAAALAAWEDIHKVISHPRCTNCHVGPAGVPLWEGLGHEEAADQAPVHGMNILADESRIGAETMPCRTCHISAASENTVPHAPPMIADAWRLPPIEMAWKGKTSAEICAQLRDPDSNGAFTPEDLSDHLGTSAFVAWGFDPGAGREAAPGSIPKMQEALAIWVAGGTPCVGDPQP</sequence>
<accession>A0A0F9US97</accession>
<dbReference type="AlphaFoldDB" id="A0A0F9US97"/>
<name>A0A0F9US97_9ZZZZ</name>
<dbReference type="SUPFAM" id="SSF48695">
    <property type="entry name" value="Multiheme cytochromes"/>
    <property type="match status" value="1"/>
</dbReference>
<gene>
    <name evidence="1" type="ORF">LCGC14_0186250</name>
</gene>
<evidence type="ECO:0000313" key="1">
    <source>
        <dbReference type="EMBL" id="KKN94549.1"/>
    </source>
</evidence>
<protein>
    <recommendedName>
        <fullName evidence="2">Cytochrome c domain-containing protein</fullName>
    </recommendedName>
</protein>
<comment type="caution">
    <text evidence="1">The sequence shown here is derived from an EMBL/GenBank/DDBJ whole genome shotgun (WGS) entry which is preliminary data.</text>
</comment>
<proteinExistence type="predicted"/>
<organism evidence="1">
    <name type="scientific">marine sediment metagenome</name>
    <dbReference type="NCBI Taxonomy" id="412755"/>
    <lineage>
        <taxon>unclassified sequences</taxon>
        <taxon>metagenomes</taxon>
        <taxon>ecological metagenomes</taxon>
    </lineage>
</organism>
<evidence type="ECO:0008006" key="2">
    <source>
        <dbReference type="Google" id="ProtNLM"/>
    </source>
</evidence>